<dbReference type="Gene3D" id="3.30.70.1290">
    <property type="entry name" value="Transposase IS200-like"/>
    <property type="match status" value="1"/>
</dbReference>
<reference evidence="1 2" key="1">
    <citation type="submission" date="2018-03" db="EMBL/GenBank/DDBJ databases">
        <title>Cross-interface Injection: A General Nanoliter Liquid Handling Method Applied to Single Cells Genome Amplification Automated Nanoliter Liquid Handling Applied to Single Cell Multiple Displacement Amplification.</title>
        <authorList>
            <person name="Yun J."/>
            <person name="Xu P."/>
            <person name="Xu J."/>
            <person name="Dai X."/>
            <person name="Wang Y."/>
            <person name="Zheng X."/>
            <person name="Cao C."/>
            <person name="Yi Q."/>
            <person name="Zhu Y."/>
            <person name="Wang L."/>
            <person name="Dong Z."/>
            <person name="Huang Y."/>
            <person name="Huang L."/>
            <person name="Du W."/>
        </authorList>
    </citation>
    <scope>NUCLEOTIDE SEQUENCE [LARGE SCALE GENOMIC DNA]</scope>
    <source>
        <strain evidence="1 2">Z-D1-2</strain>
    </source>
</reference>
<gene>
    <name evidence="1" type="ORF">C9994_07520</name>
</gene>
<sequence>MSGFLRDFKKYTSKRILEAIEEIPESRREWMLDKFSFEARRTGRATNYKLWKDDNHAIEMSGKDMMNKINYTHNNPVDNGLVAEPNHYLYSSAIDYAGIRGMVKVELI</sequence>
<dbReference type="AlphaFoldDB" id="A0A2T4DRE1"/>
<dbReference type="SUPFAM" id="SSF143422">
    <property type="entry name" value="Transposase IS200-like"/>
    <property type="match status" value="1"/>
</dbReference>
<dbReference type="InterPro" id="IPR036515">
    <property type="entry name" value="Transposase_17_sf"/>
</dbReference>
<proteinExistence type="predicted"/>
<dbReference type="GO" id="GO:0004803">
    <property type="term" value="F:transposase activity"/>
    <property type="evidence" value="ECO:0007669"/>
    <property type="project" value="InterPro"/>
</dbReference>
<protein>
    <recommendedName>
        <fullName evidence="3">Transposase</fullName>
    </recommendedName>
</protein>
<evidence type="ECO:0008006" key="3">
    <source>
        <dbReference type="Google" id="ProtNLM"/>
    </source>
</evidence>
<evidence type="ECO:0000313" key="1">
    <source>
        <dbReference type="EMBL" id="PTB96380.1"/>
    </source>
</evidence>
<accession>A0A2T4DRE1</accession>
<evidence type="ECO:0000313" key="2">
    <source>
        <dbReference type="Proteomes" id="UP000240608"/>
    </source>
</evidence>
<dbReference type="GO" id="GO:0006313">
    <property type="term" value="P:DNA transposition"/>
    <property type="evidence" value="ECO:0007669"/>
    <property type="project" value="InterPro"/>
</dbReference>
<comment type="caution">
    <text evidence="1">The sequence shown here is derived from an EMBL/GenBank/DDBJ whole genome shotgun (WGS) entry which is preliminary data.</text>
</comment>
<name>A0A2T4DRE1_9BACT</name>
<dbReference type="GO" id="GO:0003677">
    <property type="term" value="F:DNA binding"/>
    <property type="evidence" value="ECO:0007669"/>
    <property type="project" value="InterPro"/>
</dbReference>
<dbReference type="Proteomes" id="UP000240608">
    <property type="component" value="Unassembled WGS sequence"/>
</dbReference>
<dbReference type="EMBL" id="PYVU01000053">
    <property type="protein sequence ID" value="PTB96380.1"/>
    <property type="molecule type" value="Genomic_DNA"/>
</dbReference>
<organism evidence="1 2">
    <name type="scientific">Marivirga lumbricoides</name>
    <dbReference type="NCBI Taxonomy" id="1046115"/>
    <lineage>
        <taxon>Bacteria</taxon>
        <taxon>Pseudomonadati</taxon>
        <taxon>Bacteroidota</taxon>
        <taxon>Cytophagia</taxon>
        <taxon>Cytophagales</taxon>
        <taxon>Marivirgaceae</taxon>
        <taxon>Marivirga</taxon>
    </lineage>
</organism>